<dbReference type="InterPro" id="IPR011547">
    <property type="entry name" value="SLC26A/SulP_dom"/>
</dbReference>
<accession>A0ABS7K0L0</accession>
<dbReference type="PROSITE" id="PS50801">
    <property type="entry name" value="STAS"/>
    <property type="match status" value="1"/>
</dbReference>
<protein>
    <submittedName>
        <fullName evidence="7">Sulfate permease</fullName>
    </submittedName>
</protein>
<dbReference type="RefSeq" id="WP_221871062.1">
    <property type="nucleotide sequence ID" value="NZ_JACWFH010000006.1"/>
</dbReference>
<comment type="caution">
    <text evidence="7">The sequence shown here is derived from an EMBL/GenBank/DDBJ whole genome shotgun (WGS) entry which is preliminary data.</text>
</comment>
<keyword evidence="2 5" id="KW-0812">Transmembrane</keyword>
<dbReference type="Proteomes" id="UP000769780">
    <property type="component" value="Unassembled WGS sequence"/>
</dbReference>
<dbReference type="PANTHER" id="PTHR11814">
    <property type="entry name" value="SULFATE TRANSPORTER"/>
    <property type="match status" value="1"/>
</dbReference>
<evidence type="ECO:0000256" key="2">
    <source>
        <dbReference type="ARBA" id="ARBA00022692"/>
    </source>
</evidence>
<feature type="transmembrane region" description="Helical" evidence="5">
    <location>
        <begin position="347"/>
        <end position="365"/>
    </location>
</feature>
<feature type="transmembrane region" description="Helical" evidence="5">
    <location>
        <begin position="251"/>
        <end position="275"/>
    </location>
</feature>
<dbReference type="SUPFAM" id="SSF52091">
    <property type="entry name" value="SpoIIaa-like"/>
    <property type="match status" value="1"/>
</dbReference>
<feature type="transmembrane region" description="Helical" evidence="5">
    <location>
        <begin position="73"/>
        <end position="92"/>
    </location>
</feature>
<feature type="transmembrane region" description="Helical" evidence="5">
    <location>
        <begin position="319"/>
        <end position="340"/>
    </location>
</feature>
<dbReference type="InterPro" id="IPR001902">
    <property type="entry name" value="SLC26A/SulP_fam"/>
</dbReference>
<dbReference type="Pfam" id="PF01740">
    <property type="entry name" value="STAS"/>
    <property type="match status" value="1"/>
</dbReference>
<keyword evidence="4 5" id="KW-0472">Membrane</keyword>
<name>A0ABS7K0L0_9BACI</name>
<proteinExistence type="predicted"/>
<evidence type="ECO:0000256" key="4">
    <source>
        <dbReference type="ARBA" id="ARBA00023136"/>
    </source>
</evidence>
<feature type="transmembrane region" description="Helical" evidence="5">
    <location>
        <begin position="24"/>
        <end position="44"/>
    </location>
</feature>
<dbReference type="InterPro" id="IPR036513">
    <property type="entry name" value="STAS_dom_sf"/>
</dbReference>
<dbReference type="Pfam" id="PF00916">
    <property type="entry name" value="Sulfate_transp"/>
    <property type="match status" value="1"/>
</dbReference>
<feature type="transmembrane region" description="Helical" evidence="5">
    <location>
        <begin position="50"/>
        <end position="66"/>
    </location>
</feature>
<evidence type="ECO:0000256" key="3">
    <source>
        <dbReference type="ARBA" id="ARBA00022989"/>
    </source>
</evidence>
<gene>
    <name evidence="7" type="primary">sulP</name>
    <name evidence="7" type="ORF">H0185_02955</name>
</gene>
<keyword evidence="3 5" id="KW-1133">Transmembrane helix</keyword>
<sequence>MNNKSIHFPNQLPNLNRANVTNDVLAGLTIFIMLVPQGMAYAMLAGLPPVMGLYASTIPLFLYAWFSSSKHLSIGPVATTSLLVFTGVSMYAEPNSTNYISLVLTLTLMVGFIQLLFGLLKVGFIVKFIPHSVLNGYTSAAAIVIAMSQIKHLLGVEGSSHLQIHLQLVELFKHIPEMNLTTVLIALGSIAMLLGFKRIKGFPGAFVVVISAIALVSFFHLEGKGVDIVGEVPTGLPSFAFPHLTLNTVQMLWPMAFTIAIISFMESLAIAKAVARKAKYKIYPNQELKALGIANLIGACFHSYPISGSFSRTAVNKDAGGYSQLTSVVTGLLVLVTILFFTSFFYYLPYAVLAAIIVVSVYRLVDIKELKHLFQVNPFEGWTWITTFTITLVIGIQWGILLGSIFTLMLILMKSTNLNIVELGYLESKKAFRNVNRYPEANTLEDVLLVRIDSSLHFANSSVLDEKIKMFLRNKPEAKRVIMDMSGVNDIDTISVETIGEMIEYYQEEEKITFFFVNMKGLVRDKVNKAEWRTSYKESINLSLEKMLKEKGLNYKDKRKFIPDVLDYQI</sequence>
<dbReference type="InterPro" id="IPR002645">
    <property type="entry name" value="STAS_dom"/>
</dbReference>
<feature type="transmembrane region" description="Helical" evidence="5">
    <location>
        <begin position="132"/>
        <end position="150"/>
    </location>
</feature>
<dbReference type="Gene3D" id="3.30.750.24">
    <property type="entry name" value="STAS domain"/>
    <property type="match status" value="1"/>
</dbReference>
<feature type="transmembrane region" description="Helical" evidence="5">
    <location>
        <begin position="385"/>
        <end position="412"/>
    </location>
</feature>
<dbReference type="EMBL" id="JACWFH010000006">
    <property type="protein sequence ID" value="MBY0095779.1"/>
    <property type="molecule type" value="Genomic_DNA"/>
</dbReference>
<evidence type="ECO:0000259" key="6">
    <source>
        <dbReference type="PROSITE" id="PS50801"/>
    </source>
</evidence>
<evidence type="ECO:0000313" key="7">
    <source>
        <dbReference type="EMBL" id="MBY0095779.1"/>
    </source>
</evidence>
<feature type="transmembrane region" description="Helical" evidence="5">
    <location>
        <begin position="178"/>
        <end position="196"/>
    </location>
</feature>
<dbReference type="NCBIfam" id="TIGR00815">
    <property type="entry name" value="sulP"/>
    <property type="match status" value="1"/>
</dbReference>
<dbReference type="CDD" id="cd07042">
    <property type="entry name" value="STAS_SulP_like_sulfate_transporter"/>
    <property type="match status" value="1"/>
</dbReference>
<organism evidence="7 8">
    <name type="scientific">Mesobacillus maritimus</name>
    <dbReference type="NCBI Taxonomy" id="1643336"/>
    <lineage>
        <taxon>Bacteria</taxon>
        <taxon>Bacillati</taxon>
        <taxon>Bacillota</taxon>
        <taxon>Bacilli</taxon>
        <taxon>Bacillales</taxon>
        <taxon>Bacillaceae</taxon>
        <taxon>Mesobacillus</taxon>
    </lineage>
</organism>
<feature type="transmembrane region" description="Helical" evidence="5">
    <location>
        <begin position="98"/>
        <end position="120"/>
    </location>
</feature>
<comment type="subcellular location">
    <subcellularLocation>
        <location evidence="1">Membrane</location>
        <topology evidence="1">Multi-pass membrane protein</topology>
    </subcellularLocation>
</comment>
<evidence type="ECO:0000256" key="5">
    <source>
        <dbReference type="SAM" id="Phobius"/>
    </source>
</evidence>
<evidence type="ECO:0000256" key="1">
    <source>
        <dbReference type="ARBA" id="ARBA00004141"/>
    </source>
</evidence>
<keyword evidence="8" id="KW-1185">Reference proteome</keyword>
<feature type="transmembrane region" description="Helical" evidence="5">
    <location>
        <begin position="203"/>
        <end position="221"/>
    </location>
</feature>
<feature type="domain" description="STAS" evidence="6">
    <location>
        <begin position="437"/>
        <end position="530"/>
    </location>
</feature>
<reference evidence="7 8" key="1">
    <citation type="submission" date="2020-07" db="EMBL/GenBank/DDBJ databases">
        <title>Fungal Genomes of the International Space Station.</title>
        <authorList>
            <person name="Seuylemezian A."/>
            <person name="Singh N.K."/>
            <person name="Wood J."/>
            <person name="Venkateswaran K."/>
        </authorList>
    </citation>
    <scope>NUCLEOTIDE SEQUENCE [LARGE SCALE GENOMIC DNA]</scope>
    <source>
        <strain evidence="7 8">PL-B2</strain>
    </source>
</reference>
<evidence type="ECO:0000313" key="8">
    <source>
        <dbReference type="Proteomes" id="UP000769780"/>
    </source>
</evidence>